<dbReference type="AlphaFoldDB" id="A0A182Q177"/>
<evidence type="ECO:0000313" key="8">
    <source>
        <dbReference type="Proteomes" id="UP000075886"/>
    </source>
</evidence>
<dbReference type="InterPro" id="IPR050307">
    <property type="entry name" value="Sterol_Desaturase_Related"/>
</dbReference>
<sequence length="323" mass="37774">MEFGSNVSQAGAGVSSFASGNSSTYLLETPTIGSNFIEYLWNQLLDVIGNRCNAKLDVDVISALWRDDPDHLYVWYPMLYSYGLYWFIGGLFVLMDLTNKPQCMRKYKTQPGTHEPLDWQRCKHLMWTILYNQLVYGAPLSYISYHAFKPFTVMPDMRVLPALDIVIRDMVVCIASWEVGFYYMHRLMHTSFMYKRVHKKHHEWTAPVAWTGMYVHPVEFILSGMLPVYIGPAITKCHPFTLCLWLTFVMWDTLGDHSGYHLPLLGSSESHDFHHTAFNQCYGNYGWFDRLHGTDVEFRKRKQYQRHHRIFSLKSARELVPEK</sequence>
<feature type="transmembrane region" description="Helical" evidence="5">
    <location>
        <begin position="165"/>
        <end position="184"/>
    </location>
</feature>
<keyword evidence="8" id="KW-1185">Reference proteome</keyword>
<evidence type="ECO:0000256" key="4">
    <source>
        <dbReference type="ARBA" id="ARBA00023136"/>
    </source>
</evidence>
<dbReference type="PANTHER" id="PTHR11863">
    <property type="entry name" value="STEROL DESATURASE"/>
    <property type="match status" value="1"/>
</dbReference>
<feature type="transmembrane region" description="Helical" evidence="5">
    <location>
        <begin position="125"/>
        <end position="145"/>
    </location>
</feature>
<dbReference type="VEuPathDB" id="VectorBase:AFAF001047"/>
<reference evidence="7" key="2">
    <citation type="submission" date="2020-05" db="UniProtKB">
        <authorList>
            <consortium name="EnsemblMetazoa"/>
        </authorList>
    </citation>
    <scope>IDENTIFICATION</scope>
    <source>
        <strain evidence="7">FAR1</strain>
    </source>
</reference>
<keyword evidence="3 5" id="KW-1133">Transmembrane helix</keyword>
<dbReference type="EMBL" id="AXCN02000143">
    <property type="status" value="NOT_ANNOTATED_CDS"/>
    <property type="molecule type" value="Genomic_DNA"/>
</dbReference>
<dbReference type="Proteomes" id="UP000075886">
    <property type="component" value="Unassembled WGS sequence"/>
</dbReference>
<evidence type="ECO:0000256" key="5">
    <source>
        <dbReference type="SAM" id="Phobius"/>
    </source>
</evidence>
<organism evidence="7 8">
    <name type="scientific">Anopheles farauti</name>
    <dbReference type="NCBI Taxonomy" id="69004"/>
    <lineage>
        <taxon>Eukaryota</taxon>
        <taxon>Metazoa</taxon>
        <taxon>Ecdysozoa</taxon>
        <taxon>Arthropoda</taxon>
        <taxon>Hexapoda</taxon>
        <taxon>Insecta</taxon>
        <taxon>Pterygota</taxon>
        <taxon>Neoptera</taxon>
        <taxon>Endopterygota</taxon>
        <taxon>Diptera</taxon>
        <taxon>Nematocera</taxon>
        <taxon>Culicoidea</taxon>
        <taxon>Culicidae</taxon>
        <taxon>Anophelinae</taxon>
        <taxon>Anopheles</taxon>
    </lineage>
</organism>
<dbReference type="Pfam" id="PF04116">
    <property type="entry name" value="FA_hydroxylase"/>
    <property type="match status" value="1"/>
</dbReference>
<proteinExistence type="predicted"/>
<keyword evidence="4 5" id="KW-0472">Membrane</keyword>
<evidence type="ECO:0000256" key="1">
    <source>
        <dbReference type="ARBA" id="ARBA00004370"/>
    </source>
</evidence>
<reference evidence="8" key="1">
    <citation type="submission" date="2014-01" db="EMBL/GenBank/DDBJ databases">
        <title>The Genome Sequence of Anopheles farauti FAR1 (V2).</title>
        <authorList>
            <consortium name="The Broad Institute Genomics Platform"/>
            <person name="Neafsey D.E."/>
            <person name="Besansky N."/>
            <person name="Howell P."/>
            <person name="Walton C."/>
            <person name="Young S.K."/>
            <person name="Zeng Q."/>
            <person name="Gargeya S."/>
            <person name="Fitzgerald M."/>
            <person name="Haas B."/>
            <person name="Abouelleil A."/>
            <person name="Allen A.W."/>
            <person name="Alvarado L."/>
            <person name="Arachchi H.M."/>
            <person name="Berlin A.M."/>
            <person name="Chapman S.B."/>
            <person name="Gainer-Dewar J."/>
            <person name="Goldberg J."/>
            <person name="Griggs A."/>
            <person name="Gujja S."/>
            <person name="Hansen M."/>
            <person name="Howarth C."/>
            <person name="Imamovic A."/>
            <person name="Ireland A."/>
            <person name="Larimer J."/>
            <person name="McCowan C."/>
            <person name="Murphy C."/>
            <person name="Pearson M."/>
            <person name="Poon T.W."/>
            <person name="Priest M."/>
            <person name="Roberts A."/>
            <person name="Saif S."/>
            <person name="Shea T."/>
            <person name="Sisk P."/>
            <person name="Sykes S."/>
            <person name="Wortman J."/>
            <person name="Nusbaum C."/>
            <person name="Birren B."/>
        </authorList>
    </citation>
    <scope>NUCLEOTIDE SEQUENCE [LARGE SCALE GENOMIC DNA]</scope>
    <source>
        <strain evidence="8">FAR1</strain>
    </source>
</reference>
<name>A0A182Q177_9DIPT</name>
<accession>A0A182Q177</accession>
<protein>
    <recommendedName>
        <fullName evidence="6">Fatty acid hydroxylase domain-containing protein</fullName>
    </recommendedName>
</protein>
<dbReference type="GO" id="GO:0016020">
    <property type="term" value="C:membrane"/>
    <property type="evidence" value="ECO:0007669"/>
    <property type="project" value="UniProtKB-SubCell"/>
</dbReference>
<feature type="transmembrane region" description="Helical" evidence="5">
    <location>
        <begin position="79"/>
        <end position="98"/>
    </location>
</feature>
<dbReference type="GO" id="GO:0005506">
    <property type="term" value="F:iron ion binding"/>
    <property type="evidence" value="ECO:0007669"/>
    <property type="project" value="InterPro"/>
</dbReference>
<keyword evidence="2 5" id="KW-0812">Transmembrane</keyword>
<dbReference type="STRING" id="69004.A0A182Q177"/>
<dbReference type="GO" id="GO:0016491">
    <property type="term" value="F:oxidoreductase activity"/>
    <property type="evidence" value="ECO:0007669"/>
    <property type="project" value="InterPro"/>
</dbReference>
<comment type="subcellular location">
    <subcellularLocation>
        <location evidence="1">Membrane</location>
    </subcellularLocation>
</comment>
<evidence type="ECO:0000256" key="3">
    <source>
        <dbReference type="ARBA" id="ARBA00022989"/>
    </source>
</evidence>
<evidence type="ECO:0000313" key="7">
    <source>
        <dbReference type="EnsemblMetazoa" id="AFAF001047-PA"/>
    </source>
</evidence>
<evidence type="ECO:0000259" key="6">
    <source>
        <dbReference type="Pfam" id="PF04116"/>
    </source>
</evidence>
<feature type="domain" description="Fatty acid hydroxylase" evidence="6">
    <location>
        <begin position="170"/>
        <end position="294"/>
    </location>
</feature>
<evidence type="ECO:0000256" key="2">
    <source>
        <dbReference type="ARBA" id="ARBA00022692"/>
    </source>
</evidence>
<dbReference type="InterPro" id="IPR006694">
    <property type="entry name" value="Fatty_acid_hydroxylase"/>
</dbReference>
<dbReference type="EnsemblMetazoa" id="AFAF001047-RA">
    <property type="protein sequence ID" value="AFAF001047-PA"/>
    <property type="gene ID" value="AFAF001047"/>
</dbReference>
<dbReference type="GO" id="GO:0008610">
    <property type="term" value="P:lipid biosynthetic process"/>
    <property type="evidence" value="ECO:0007669"/>
    <property type="project" value="InterPro"/>
</dbReference>